<dbReference type="Gene3D" id="3.30.200.20">
    <property type="entry name" value="Phosphorylase Kinase, domain 1"/>
    <property type="match status" value="1"/>
</dbReference>
<dbReference type="AlphaFoldDB" id="A0A5N6MAY9"/>
<dbReference type="Pfam" id="PF00560">
    <property type="entry name" value="LRR_1"/>
    <property type="match status" value="2"/>
</dbReference>
<evidence type="ECO:0000256" key="13">
    <source>
        <dbReference type="ARBA" id="ARBA00022989"/>
    </source>
</evidence>
<dbReference type="SUPFAM" id="SSF52058">
    <property type="entry name" value="L domain-like"/>
    <property type="match status" value="1"/>
</dbReference>
<keyword evidence="13 19" id="KW-1133">Transmembrane helix</keyword>
<dbReference type="Proteomes" id="UP000326396">
    <property type="component" value="Linkage Group LG6"/>
</dbReference>
<evidence type="ECO:0000256" key="20">
    <source>
        <dbReference type="SAM" id="SignalP"/>
    </source>
</evidence>
<evidence type="ECO:0000259" key="21">
    <source>
        <dbReference type="PROSITE" id="PS50011"/>
    </source>
</evidence>
<evidence type="ECO:0000313" key="23">
    <source>
        <dbReference type="Proteomes" id="UP000326396"/>
    </source>
</evidence>
<dbReference type="GO" id="GO:0016020">
    <property type="term" value="C:membrane"/>
    <property type="evidence" value="ECO:0007669"/>
    <property type="project" value="UniProtKB-SubCell"/>
</dbReference>
<keyword evidence="6" id="KW-0808">Transferase</keyword>
<dbReference type="InterPro" id="IPR011009">
    <property type="entry name" value="Kinase-like_dom_sf"/>
</dbReference>
<evidence type="ECO:0000256" key="7">
    <source>
        <dbReference type="ARBA" id="ARBA00022692"/>
    </source>
</evidence>
<dbReference type="InterPro" id="IPR008271">
    <property type="entry name" value="Ser/Thr_kinase_AS"/>
</dbReference>
<keyword evidence="16" id="KW-0325">Glycoprotein</keyword>
<feature type="compositionally biased region" description="Basic and acidic residues" evidence="18">
    <location>
        <begin position="978"/>
        <end position="988"/>
    </location>
</feature>
<dbReference type="InterPro" id="IPR001611">
    <property type="entry name" value="Leu-rich_rpt"/>
</dbReference>
<evidence type="ECO:0000256" key="15">
    <source>
        <dbReference type="ARBA" id="ARBA00023170"/>
    </source>
</evidence>
<dbReference type="CDD" id="cd14066">
    <property type="entry name" value="STKc_IRAK"/>
    <property type="match status" value="1"/>
</dbReference>
<feature type="chain" id="PRO_5024329909" description="non-specific serine/threonine protein kinase" evidence="20">
    <location>
        <begin position="26"/>
        <end position="1033"/>
    </location>
</feature>
<evidence type="ECO:0000256" key="16">
    <source>
        <dbReference type="ARBA" id="ARBA00023180"/>
    </source>
</evidence>
<feature type="compositionally biased region" description="Basic and acidic residues" evidence="18">
    <location>
        <begin position="998"/>
        <end position="1022"/>
    </location>
</feature>
<evidence type="ECO:0000256" key="2">
    <source>
        <dbReference type="ARBA" id="ARBA00008684"/>
    </source>
</evidence>
<keyword evidence="15" id="KW-0675">Receptor</keyword>
<feature type="compositionally biased region" description="Low complexity" evidence="18">
    <location>
        <begin position="909"/>
        <end position="920"/>
    </location>
</feature>
<feature type="binding site" evidence="17">
    <location>
        <position position="657"/>
    </location>
    <ligand>
        <name>ATP</name>
        <dbReference type="ChEBI" id="CHEBI:30616"/>
    </ligand>
</feature>
<dbReference type="PROSITE" id="PS00107">
    <property type="entry name" value="PROTEIN_KINASE_ATP"/>
    <property type="match status" value="1"/>
</dbReference>
<dbReference type="InterPro" id="IPR032675">
    <property type="entry name" value="LRR_dom_sf"/>
</dbReference>
<gene>
    <name evidence="22" type="ORF">E3N88_33284</name>
</gene>
<evidence type="ECO:0000256" key="18">
    <source>
        <dbReference type="SAM" id="MobiDB-lite"/>
    </source>
</evidence>
<evidence type="ECO:0000256" key="4">
    <source>
        <dbReference type="ARBA" id="ARBA00022527"/>
    </source>
</evidence>
<dbReference type="PROSITE" id="PS00108">
    <property type="entry name" value="PROTEIN_KINASE_ST"/>
    <property type="match status" value="1"/>
</dbReference>
<name>A0A5N6MAY9_9ASTR</name>
<keyword evidence="23" id="KW-1185">Reference proteome</keyword>
<comment type="similarity">
    <text evidence="2">Belongs to the protein kinase superfamily. Ser/Thr protein kinase family.</text>
</comment>
<dbReference type="SMART" id="SM00220">
    <property type="entry name" value="S_TKc"/>
    <property type="match status" value="1"/>
</dbReference>
<comment type="caution">
    <text evidence="22">The sequence shown here is derived from an EMBL/GenBank/DDBJ whole genome shotgun (WGS) entry which is preliminary data.</text>
</comment>
<evidence type="ECO:0000256" key="6">
    <source>
        <dbReference type="ARBA" id="ARBA00022679"/>
    </source>
</evidence>
<organism evidence="22 23">
    <name type="scientific">Mikania micrantha</name>
    <name type="common">bitter vine</name>
    <dbReference type="NCBI Taxonomy" id="192012"/>
    <lineage>
        <taxon>Eukaryota</taxon>
        <taxon>Viridiplantae</taxon>
        <taxon>Streptophyta</taxon>
        <taxon>Embryophyta</taxon>
        <taxon>Tracheophyta</taxon>
        <taxon>Spermatophyta</taxon>
        <taxon>Magnoliopsida</taxon>
        <taxon>eudicotyledons</taxon>
        <taxon>Gunneridae</taxon>
        <taxon>Pentapetalae</taxon>
        <taxon>asterids</taxon>
        <taxon>campanulids</taxon>
        <taxon>Asterales</taxon>
        <taxon>Asteraceae</taxon>
        <taxon>Asteroideae</taxon>
        <taxon>Heliantheae alliance</taxon>
        <taxon>Eupatorieae</taxon>
        <taxon>Mikania</taxon>
    </lineage>
</organism>
<feature type="signal peptide" evidence="20">
    <location>
        <begin position="1"/>
        <end position="25"/>
    </location>
</feature>
<dbReference type="GO" id="GO:0004674">
    <property type="term" value="F:protein serine/threonine kinase activity"/>
    <property type="evidence" value="ECO:0007669"/>
    <property type="project" value="UniProtKB-KW"/>
</dbReference>
<keyword evidence="12 17" id="KW-0067">ATP-binding</keyword>
<evidence type="ECO:0000256" key="8">
    <source>
        <dbReference type="ARBA" id="ARBA00022729"/>
    </source>
</evidence>
<keyword evidence="10 17" id="KW-0547">Nucleotide-binding</keyword>
<evidence type="ECO:0000256" key="3">
    <source>
        <dbReference type="ARBA" id="ARBA00012513"/>
    </source>
</evidence>
<proteinExistence type="inferred from homology"/>
<protein>
    <recommendedName>
        <fullName evidence="3">non-specific serine/threonine protein kinase</fullName>
        <ecNumber evidence="3">2.7.11.1</ecNumber>
    </recommendedName>
</protein>
<dbReference type="FunFam" id="3.80.10.10:FF:000363">
    <property type="entry name" value="Leucine-rich repeat family protein"/>
    <property type="match status" value="1"/>
</dbReference>
<evidence type="ECO:0000256" key="14">
    <source>
        <dbReference type="ARBA" id="ARBA00023136"/>
    </source>
</evidence>
<dbReference type="OrthoDB" id="2015206at2759"/>
<evidence type="ECO:0000256" key="11">
    <source>
        <dbReference type="ARBA" id="ARBA00022777"/>
    </source>
</evidence>
<feature type="region of interest" description="Disordered" evidence="18">
    <location>
        <begin position="959"/>
        <end position="1033"/>
    </location>
</feature>
<dbReference type="Gene3D" id="1.10.510.10">
    <property type="entry name" value="Transferase(Phosphotransferase) domain 1"/>
    <property type="match status" value="1"/>
</dbReference>
<dbReference type="FunFam" id="3.30.200.20:FF:000328">
    <property type="entry name" value="Leucine-rich repeat protein kinase family protein"/>
    <property type="match status" value="1"/>
</dbReference>
<dbReference type="EC" id="2.7.11.1" evidence="3"/>
<evidence type="ECO:0000256" key="17">
    <source>
        <dbReference type="PROSITE-ProRule" id="PRU10141"/>
    </source>
</evidence>
<dbReference type="InterPro" id="IPR017441">
    <property type="entry name" value="Protein_kinase_ATP_BS"/>
</dbReference>
<sequence>MAVGVSRLLWWYLLWFSVEFSVVFSDINPGDEEAVRALKDQWQNTPPSWKRSNDPCSWEGVTCSSSRIVALGLSSMGLVGELVGDIGGLTALTSLDLSFNGGLTGVISPQIGDLKSLSILILAGCSFTGNIPPELGNLKELTFLALNTNNLTGEIPPSLGSLSKLYWLDLAENRLTGSIPVSTSTTPGLDQLKHAKHFHFNKNKLSGRIPEQLFSNEMVLIHVLFDGNQLTGDIPSTIVYVQTLEVLRLDRNALSGEVPLYLNNLTSLSELNLAHNNLFGALPDLNGMNSLSYVDLSNNSFRQSEPPVWFSTLPSLSTLVMEFGSLKGRLPQELFSLSGIQQVKLKNNELNETLNMGSSISEQLQLVDLQSNEIEAVTLSSDYRNTLELSGNPVCNTALAHTTYCRVQQQTLKAYSTSLANCGSKSCRTNQKLSPQTCECAYPYEGTLYFRAPSFRELSNANVWHSLEMSLWVKLGLTPGSVSLQNPFFNMDDYLQVYLQLFPSKSKRFNRSDVQKMGFYLSNQTYKPPAGFGPYFFIAMPYDFSGHEGASIGVGTIIGITTGCTLLVLTLIGLLLYAVRQKKRAEKAIGLSRPFASWASNGKDGGGAPQLKGARWFSYDELKKSTGSFSQANQIGSGGYGKVYRGTITGGQVVAIKRAQKTSMQGGLEFKTEIELLSRVHHKNLVGLVGFCFEQGEQMLVYEFMSNGTLRDSLSGKSGIYLDWKRRLRIALGSARGLAYLHELANPPIIHRDIKSTNILLDDNLTAKVADFGLSKLISDTEEHVSTQVKGTMGYLDPEYYMTQQLTDKSDVYSFGVLMLELVTAKPPITKGKYIVREVRMKMDKSNEEDYGVRELMDPSIKNMAYLTGFKMFIQLAMQCVEDSGSDRPSMSDVVKALETILINDGLNTDSTSASSSATDLGSAKTAPRHPYNEVALKRNDSGAFDYSGGYNISAKVEPKRRSRLTGCDSDDSDVAGEDYKETGDWRLSEGVSNAVCEEPRKGLGSDHEVAQMSPERTRDEMSQPSGTEEDGK</sequence>
<keyword evidence="14 19" id="KW-0472">Membrane</keyword>
<reference evidence="22 23" key="1">
    <citation type="submission" date="2019-05" db="EMBL/GenBank/DDBJ databases">
        <title>Mikania micrantha, genome provides insights into the molecular mechanism of rapid growth.</title>
        <authorList>
            <person name="Liu B."/>
        </authorList>
    </citation>
    <scope>NUCLEOTIDE SEQUENCE [LARGE SCALE GENOMIC DNA]</scope>
    <source>
        <strain evidence="22">NLD-2019</strain>
        <tissue evidence="22">Leaf</tissue>
    </source>
</reference>
<dbReference type="FunFam" id="1.10.510.10:FF:000453">
    <property type="entry name" value="LRR receptor-like serine/threonine-protein kinase HSL2"/>
    <property type="match status" value="1"/>
</dbReference>
<feature type="transmembrane region" description="Helical" evidence="19">
    <location>
        <begin position="557"/>
        <end position="579"/>
    </location>
</feature>
<dbReference type="Pfam" id="PF08263">
    <property type="entry name" value="LRRNT_2"/>
    <property type="match status" value="1"/>
</dbReference>
<evidence type="ECO:0000256" key="1">
    <source>
        <dbReference type="ARBA" id="ARBA00004479"/>
    </source>
</evidence>
<accession>A0A5N6MAY9</accession>
<evidence type="ECO:0000256" key="9">
    <source>
        <dbReference type="ARBA" id="ARBA00022737"/>
    </source>
</evidence>
<dbReference type="Gene3D" id="3.80.10.10">
    <property type="entry name" value="Ribonuclease Inhibitor"/>
    <property type="match status" value="3"/>
</dbReference>
<keyword evidence="8 20" id="KW-0732">Signal</keyword>
<dbReference type="SUPFAM" id="SSF56112">
    <property type="entry name" value="Protein kinase-like (PK-like)"/>
    <property type="match status" value="1"/>
</dbReference>
<dbReference type="PANTHER" id="PTHR45974:SF233">
    <property type="entry name" value="PROTEIN KINASE DOMAIN-CONTAINING PROTEIN"/>
    <property type="match status" value="1"/>
</dbReference>
<keyword evidence="9" id="KW-0677">Repeat</keyword>
<keyword evidence="4" id="KW-0723">Serine/threonine-protein kinase</keyword>
<dbReference type="PROSITE" id="PS50011">
    <property type="entry name" value="PROTEIN_KINASE_DOM"/>
    <property type="match status" value="1"/>
</dbReference>
<evidence type="ECO:0000256" key="12">
    <source>
        <dbReference type="ARBA" id="ARBA00022840"/>
    </source>
</evidence>
<dbReference type="PANTHER" id="PTHR45974">
    <property type="entry name" value="RECEPTOR-LIKE PROTEIN 55"/>
    <property type="match status" value="1"/>
</dbReference>
<dbReference type="FunFam" id="3.80.10.10:FF:000830">
    <property type="entry name" value="Predicted protein"/>
    <property type="match status" value="1"/>
</dbReference>
<feature type="domain" description="Protein kinase" evidence="21">
    <location>
        <begin position="629"/>
        <end position="902"/>
    </location>
</feature>
<dbReference type="InterPro" id="IPR000719">
    <property type="entry name" value="Prot_kinase_dom"/>
</dbReference>
<dbReference type="Pfam" id="PF07714">
    <property type="entry name" value="PK_Tyr_Ser-Thr"/>
    <property type="match status" value="1"/>
</dbReference>
<dbReference type="EMBL" id="SZYD01000016">
    <property type="protein sequence ID" value="KAD3337764.1"/>
    <property type="molecule type" value="Genomic_DNA"/>
</dbReference>
<dbReference type="InterPro" id="IPR013210">
    <property type="entry name" value="LRR_N_plant-typ"/>
</dbReference>
<comment type="subcellular location">
    <subcellularLocation>
        <location evidence="1">Membrane</location>
        <topology evidence="1">Single-pass type I membrane protein</topology>
    </subcellularLocation>
</comment>
<evidence type="ECO:0000313" key="22">
    <source>
        <dbReference type="EMBL" id="KAD3337764.1"/>
    </source>
</evidence>
<evidence type="ECO:0000256" key="5">
    <source>
        <dbReference type="ARBA" id="ARBA00022614"/>
    </source>
</evidence>
<keyword evidence="7 19" id="KW-0812">Transmembrane</keyword>
<keyword evidence="11" id="KW-0418">Kinase</keyword>
<evidence type="ECO:0000256" key="10">
    <source>
        <dbReference type="ARBA" id="ARBA00022741"/>
    </source>
</evidence>
<feature type="region of interest" description="Disordered" evidence="18">
    <location>
        <begin position="909"/>
        <end position="936"/>
    </location>
</feature>
<dbReference type="GO" id="GO:0005524">
    <property type="term" value="F:ATP binding"/>
    <property type="evidence" value="ECO:0007669"/>
    <property type="project" value="UniProtKB-UniRule"/>
</dbReference>
<keyword evidence="5" id="KW-0433">Leucine-rich repeat</keyword>
<dbReference type="InterPro" id="IPR001245">
    <property type="entry name" value="Ser-Thr/Tyr_kinase_cat_dom"/>
</dbReference>
<evidence type="ECO:0000256" key="19">
    <source>
        <dbReference type="SAM" id="Phobius"/>
    </source>
</evidence>